<evidence type="ECO:0000313" key="3">
    <source>
        <dbReference type="EMBL" id="WIM88755.1"/>
    </source>
</evidence>
<dbReference type="Gene3D" id="3.40.50.150">
    <property type="entry name" value="Vaccinia Virus protein VP39"/>
    <property type="match status" value="1"/>
</dbReference>
<sequence>MGIAITGLTPVERTAFVTQYARAVDSRWARPILGDRLADEIVAKIDFDFDGLGVPGSAIRQTALRAKILDDRIRDFVAEHPDAVVVDLGAGLATPMQRVTPPPTVDWYNVDLPAIIALREQVVPADNHAHSVAASLADDTWTDGIPADRPAFLIADGLLAFVPESLLVNLFRHIPEHFGSGEVAINDYGRVSPVNIAAMKIGFSAVGTQWIYRGFNDPHTPETWSPRLRLVEETSLSHVPEIDLYPTAARVSTRLMGRTKSGARSARILRYRF</sequence>
<dbReference type="Proteomes" id="UP001236585">
    <property type="component" value="Chromosome"/>
</dbReference>
<evidence type="ECO:0000313" key="4">
    <source>
        <dbReference type="Proteomes" id="UP001236585"/>
    </source>
</evidence>
<dbReference type="PANTHER" id="PTHR43619:SF2">
    <property type="entry name" value="S-ADENOSYL-L-METHIONINE-DEPENDENT METHYLTRANSFERASES SUPERFAMILY PROTEIN"/>
    <property type="match status" value="1"/>
</dbReference>
<organism evidence="3 4">
    <name type="scientific">Candidatus Mycobacterium wuenschmannii</name>
    <dbReference type="NCBI Taxonomy" id="3027808"/>
    <lineage>
        <taxon>Bacteria</taxon>
        <taxon>Bacillati</taxon>
        <taxon>Actinomycetota</taxon>
        <taxon>Actinomycetes</taxon>
        <taxon>Mycobacteriales</taxon>
        <taxon>Mycobacteriaceae</taxon>
        <taxon>Mycobacterium</taxon>
    </lineage>
</organism>
<dbReference type="InterPro" id="IPR007213">
    <property type="entry name" value="Ppm1/Ppm2/Tcmp"/>
</dbReference>
<proteinExistence type="predicted"/>
<dbReference type="SUPFAM" id="SSF53335">
    <property type="entry name" value="S-adenosyl-L-methionine-dependent methyltransferases"/>
    <property type="match status" value="1"/>
</dbReference>
<dbReference type="GO" id="GO:0008168">
    <property type="term" value="F:methyltransferase activity"/>
    <property type="evidence" value="ECO:0007669"/>
    <property type="project" value="UniProtKB-KW"/>
</dbReference>
<dbReference type="InterPro" id="IPR029063">
    <property type="entry name" value="SAM-dependent_MTases_sf"/>
</dbReference>
<name>A0ABY8VYN9_9MYCO</name>
<dbReference type="EMBL" id="CP126981">
    <property type="protein sequence ID" value="WIM88755.1"/>
    <property type="molecule type" value="Genomic_DNA"/>
</dbReference>
<keyword evidence="1 3" id="KW-0489">Methyltransferase</keyword>
<dbReference type="RefSeq" id="WP_285189096.1">
    <property type="nucleotide sequence ID" value="NZ_CP126981.1"/>
</dbReference>
<accession>A0ABY8VYN9</accession>
<gene>
    <name evidence="3" type="ORF">PT015_04485</name>
</gene>
<keyword evidence="4" id="KW-1185">Reference proteome</keyword>
<dbReference type="EC" id="2.1.1.-" evidence="3"/>
<keyword evidence="2 3" id="KW-0808">Transferase</keyword>
<reference evidence="3 4" key="1">
    <citation type="journal article" date="2023" name="Microbiol. Resour. Announc.">
        <title>Complete Genome Sequence of Mycobacterium wuenschmanii, a novel Nontuberculous Mycobacterium Isolated from a captive population of Amazon Milk Frogs.</title>
        <authorList>
            <person name="Hicks J."/>
            <person name="Zeineldin M."/>
            <person name="Ward H."/>
            <person name="Wuenschmann A."/>
            <person name="Camp P."/>
            <person name="Farrell D."/>
            <person name="Lehman K."/>
            <person name="Thacker T."/>
            <person name="Cuthbert E."/>
        </authorList>
    </citation>
    <scope>NUCLEOTIDE SEQUENCE [LARGE SCALE GENOMIC DNA]</scope>
    <source>
        <strain evidence="3 4">Wuenschmanii</strain>
    </source>
</reference>
<dbReference type="Pfam" id="PF04072">
    <property type="entry name" value="LCM"/>
    <property type="match status" value="1"/>
</dbReference>
<protein>
    <submittedName>
        <fullName evidence="3">Class I SAM-dependent methyltransferase</fullName>
        <ecNumber evidence="3">2.1.1.-</ecNumber>
    </submittedName>
</protein>
<evidence type="ECO:0000256" key="1">
    <source>
        <dbReference type="ARBA" id="ARBA00022603"/>
    </source>
</evidence>
<dbReference type="PIRSF" id="PIRSF028177">
    <property type="entry name" value="Polyketide_synth_Omtfrase_TcmP"/>
    <property type="match status" value="1"/>
</dbReference>
<dbReference type="GO" id="GO:0032259">
    <property type="term" value="P:methylation"/>
    <property type="evidence" value="ECO:0007669"/>
    <property type="project" value="UniProtKB-KW"/>
</dbReference>
<dbReference type="PANTHER" id="PTHR43619">
    <property type="entry name" value="S-ADENOSYL-L-METHIONINE-DEPENDENT METHYLTRANSFERASE YKTD-RELATED"/>
    <property type="match status" value="1"/>
</dbReference>
<evidence type="ECO:0000256" key="2">
    <source>
        <dbReference type="ARBA" id="ARBA00022679"/>
    </source>
</evidence>
<dbReference type="InterPro" id="IPR016874">
    <property type="entry name" value="TcmP-like"/>
</dbReference>